<dbReference type="Gene3D" id="2.40.160.210">
    <property type="entry name" value="Acyl-CoA thioesterase, double hotdog domain"/>
    <property type="match status" value="1"/>
</dbReference>
<dbReference type="InterPro" id="IPR018490">
    <property type="entry name" value="cNMP-bd_dom_sf"/>
</dbReference>
<evidence type="ECO:0000256" key="5">
    <source>
        <dbReference type="ARBA" id="ARBA00022884"/>
    </source>
</evidence>
<evidence type="ECO:0000256" key="6">
    <source>
        <dbReference type="ARBA" id="ARBA00023242"/>
    </source>
</evidence>
<dbReference type="InterPro" id="IPR047575">
    <property type="entry name" value="Sm"/>
</dbReference>
<dbReference type="InterPro" id="IPR000595">
    <property type="entry name" value="cNMP-bd_dom"/>
</dbReference>
<dbReference type="GO" id="GO:0047617">
    <property type="term" value="F:fatty acyl-CoA hydrolase activity"/>
    <property type="evidence" value="ECO:0007669"/>
    <property type="project" value="InterPro"/>
</dbReference>
<keyword evidence="7" id="KW-0687">Ribonucleoprotein</keyword>
<accession>A0A9J6APZ7</accession>
<dbReference type="SUPFAM" id="SSF51206">
    <property type="entry name" value="cAMP-binding domain-like"/>
    <property type="match status" value="1"/>
</dbReference>
<dbReference type="FunFam" id="2.30.30.100:FF:000004">
    <property type="entry name" value="Small nuclear ribonucleoprotein-associated proteins"/>
    <property type="match status" value="1"/>
</dbReference>
<evidence type="ECO:0000256" key="1">
    <source>
        <dbReference type="ARBA" id="ARBA00004123"/>
    </source>
</evidence>
<dbReference type="InterPro" id="IPR001163">
    <property type="entry name" value="Sm_dom_euk/arc"/>
</dbReference>
<dbReference type="InterPro" id="IPR025652">
    <property type="entry name" value="TesB_C"/>
</dbReference>
<feature type="compositionally biased region" description="Pro residues" evidence="8">
    <location>
        <begin position="219"/>
        <end position="269"/>
    </location>
</feature>
<dbReference type="GO" id="GO:1990904">
    <property type="term" value="C:ribonucleoprotein complex"/>
    <property type="evidence" value="ECO:0007669"/>
    <property type="project" value="UniProtKB-KW"/>
</dbReference>
<dbReference type="Pfam" id="PF01423">
    <property type="entry name" value="LSM"/>
    <property type="match status" value="1"/>
</dbReference>
<dbReference type="GO" id="GO:0003723">
    <property type="term" value="F:RNA binding"/>
    <property type="evidence" value="ECO:0007669"/>
    <property type="project" value="UniProtKB-KW"/>
</dbReference>
<dbReference type="CDD" id="cd00038">
    <property type="entry name" value="CAP_ED"/>
    <property type="match status" value="1"/>
</dbReference>
<dbReference type="Gene3D" id="2.30.30.100">
    <property type="match status" value="1"/>
</dbReference>
<dbReference type="InterPro" id="IPR029069">
    <property type="entry name" value="HotDog_dom_sf"/>
</dbReference>
<dbReference type="GO" id="GO:0005634">
    <property type="term" value="C:nucleus"/>
    <property type="evidence" value="ECO:0007669"/>
    <property type="project" value="UniProtKB-SubCell"/>
</dbReference>
<evidence type="ECO:0000313" key="12">
    <source>
        <dbReference type="Proteomes" id="UP000824120"/>
    </source>
</evidence>
<keyword evidence="6" id="KW-0539">Nucleus</keyword>
<evidence type="ECO:0000256" key="2">
    <source>
        <dbReference type="ARBA" id="ARBA00006538"/>
    </source>
</evidence>
<feature type="domain" description="Sm" evidence="10">
    <location>
        <begin position="4"/>
        <end position="86"/>
    </location>
</feature>
<dbReference type="GO" id="GO:0006637">
    <property type="term" value="P:acyl-CoA metabolic process"/>
    <property type="evidence" value="ECO:0007669"/>
    <property type="project" value="InterPro"/>
</dbReference>
<keyword evidence="12" id="KW-1185">Reference proteome</keyword>
<dbReference type="Pfam" id="PF02551">
    <property type="entry name" value="Acyl_CoA_thio"/>
    <property type="match status" value="1"/>
</dbReference>
<organism evidence="11 12">
    <name type="scientific">Solanum commersonii</name>
    <name type="common">Commerson's wild potato</name>
    <name type="synonym">Commerson's nightshade</name>
    <dbReference type="NCBI Taxonomy" id="4109"/>
    <lineage>
        <taxon>Eukaryota</taxon>
        <taxon>Viridiplantae</taxon>
        <taxon>Streptophyta</taxon>
        <taxon>Embryophyta</taxon>
        <taxon>Tracheophyta</taxon>
        <taxon>Spermatophyta</taxon>
        <taxon>Magnoliopsida</taxon>
        <taxon>eudicotyledons</taxon>
        <taxon>Gunneridae</taxon>
        <taxon>Pentapetalae</taxon>
        <taxon>asterids</taxon>
        <taxon>lamiids</taxon>
        <taxon>Solanales</taxon>
        <taxon>Solanaceae</taxon>
        <taxon>Solanoideae</taxon>
        <taxon>Solaneae</taxon>
        <taxon>Solanum</taxon>
    </lineage>
</organism>
<dbReference type="SUPFAM" id="SSF50182">
    <property type="entry name" value="Sm-like ribonucleoproteins"/>
    <property type="match status" value="1"/>
</dbReference>
<evidence type="ECO:0000313" key="11">
    <source>
        <dbReference type="EMBL" id="KAG5626728.1"/>
    </source>
</evidence>
<feature type="compositionally biased region" description="Pro residues" evidence="8">
    <location>
        <begin position="189"/>
        <end position="210"/>
    </location>
</feature>
<evidence type="ECO:0000256" key="4">
    <source>
        <dbReference type="ARBA" id="ARBA00022801"/>
    </source>
</evidence>
<name>A0A9J6APZ7_SOLCO</name>
<comment type="similarity">
    <text evidence="2">Belongs to the C/M/P thioester hydrolase family.</text>
</comment>
<dbReference type="InterPro" id="IPR003703">
    <property type="entry name" value="Acyl_CoA_thio"/>
</dbReference>
<dbReference type="EMBL" id="JACXVP010000002">
    <property type="protein sequence ID" value="KAG5626728.1"/>
    <property type="molecule type" value="Genomic_DNA"/>
</dbReference>
<dbReference type="PROSITE" id="PS50042">
    <property type="entry name" value="CNMP_BINDING_3"/>
    <property type="match status" value="1"/>
</dbReference>
<sequence>MSMSKSSKMLQYINYRMRVTIQDGRQLIGKFMAFDRHMNLVLGDCEEFRKLPPTKGSTEEREDRRTLGLVLIRGEEVISMTVEGPPPPDESRVKGTTAGSAVSGPGIGRAAGRGVPTGPLVHAQPGLAGPVRGVGGPAPGMMQPQLSRPPMPQVSAPPINYPQQPPPMMRFPGGGAPMPPQGMQMQRPGGPPPMAPPPHFRPGGGPPQFPPQFGQRPMVPTPPLMRGPPPPRPGMPGQPPHPGMPPPPPGGQVPVYGPPRPGMPPPPNPQNQQQYSCKGKLSHTFSCMPGWWCCKESLGYGYFSYVDRWSGDRSSCCMHPTFIVIEFLGEVPLLQRLPSSSLRKIAQLVKIVEIMLSCEGEAGDGIYFIWDGEAEVCGFSQVDDENRLEFQLKKFDYFGHGESQVLGDYKVQYVMAGLTTSTQPAEVIALSKLTCLVLPHEHNNLLQPKSIWNADKERDTCALVEHILHLEPREVNIFQGITLPDAPVNNNVFGGQFLGQALAAASKTVDFLKIVHSLHAYFLLIGDSDIYRVRDGKSFATRRVDAIQKGNIVFTLVASFQKDEDGFDHQDEKMPNVPDPETLLSLEDLREMRKTDPRLPRTYRNKVATANFVPWPIEIRFCEPNNATSHTKSPPSLRYWFRAKGKLSDDQALHRCVAAYASDLIFNTVSLNPHQRKGFKIAKVSLDHSIWFHRPLKADDWILFVMHSPTAYNARGFVTGQMFNRKGELVVSLTQEALLRPARKQPVFQPKL</sequence>
<dbReference type="InterPro" id="IPR010920">
    <property type="entry name" value="LSM_dom_sf"/>
</dbReference>
<dbReference type="CDD" id="cd03444">
    <property type="entry name" value="Thioesterase_II_repeat1"/>
    <property type="match status" value="1"/>
</dbReference>
<reference evidence="11 12" key="1">
    <citation type="submission" date="2020-09" db="EMBL/GenBank/DDBJ databases">
        <title>De no assembly of potato wild relative species, Solanum commersonii.</title>
        <authorList>
            <person name="Cho K."/>
        </authorList>
    </citation>
    <scope>NUCLEOTIDE SEQUENCE [LARGE SCALE GENOMIC DNA]</scope>
    <source>
        <strain evidence="11">LZ3.2</strain>
        <tissue evidence="11">Leaf</tissue>
    </source>
</reference>
<dbReference type="Gene3D" id="2.60.120.10">
    <property type="entry name" value="Jelly Rolls"/>
    <property type="match status" value="1"/>
</dbReference>
<dbReference type="CDD" id="cd01717">
    <property type="entry name" value="Sm_B"/>
    <property type="match status" value="1"/>
</dbReference>
<protein>
    <submittedName>
        <fullName evidence="11">Uncharacterized protein</fullName>
    </submittedName>
</protein>
<feature type="domain" description="Cyclic nucleotide-binding" evidence="9">
    <location>
        <begin position="359"/>
        <end position="399"/>
    </location>
</feature>
<feature type="region of interest" description="Disordered" evidence="8">
    <location>
        <begin position="80"/>
        <end position="117"/>
    </location>
</feature>
<dbReference type="PANTHER" id="PTHR11066">
    <property type="entry name" value="ACYL-COA THIOESTERASE"/>
    <property type="match status" value="1"/>
</dbReference>
<dbReference type="SMART" id="SM00651">
    <property type="entry name" value="Sm"/>
    <property type="match status" value="1"/>
</dbReference>
<dbReference type="Proteomes" id="UP000824120">
    <property type="component" value="Chromosome 2"/>
</dbReference>
<dbReference type="Pfam" id="PF13622">
    <property type="entry name" value="4HBT_3"/>
    <property type="match status" value="1"/>
</dbReference>
<proteinExistence type="inferred from homology"/>
<dbReference type="OrthoDB" id="68328at2759"/>
<evidence type="ECO:0000256" key="7">
    <source>
        <dbReference type="ARBA" id="ARBA00023274"/>
    </source>
</evidence>
<dbReference type="InterPro" id="IPR014710">
    <property type="entry name" value="RmlC-like_jellyroll"/>
</dbReference>
<dbReference type="GO" id="GO:0009062">
    <property type="term" value="P:fatty acid catabolic process"/>
    <property type="evidence" value="ECO:0007669"/>
    <property type="project" value="TreeGrafter"/>
</dbReference>
<evidence type="ECO:0000256" key="8">
    <source>
        <dbReference type="SAM" id="MobiDB-lite"/>
    </source>
</evidence>
<dbReference type="InterPro" id="IPR042171">
    <property type="entry name" value="Acyl-CoA_hotdog"/>
</dbReference>
<dbReference type="PANTHER" id="PTHR11066:SF61">
    <property type="entry name" value="CYCLIC NUCLEOTIDE-BINDING DOMAIN-CONTAINING PROTEIN"/>
    <property type="match status" value="1"/>
</dbReference>
<evidence type="ECO:0000259" key="10">
    <source>
        <dbReference type="PROSITE" id="PS52002"/>
    </source>
</evidence>
<comment type="caution">
    <text evidence="11">The sequence shown here is derived from an EMBL/GenBank/DDBJ whole genome shotgun (WGS) entry which is preliminary data.</text>
</comment>
<dbReference type="InterPro" id="IPR049449">
    <property type="entry name" value="TesB_ACOT8-like_N"/>
</dbReference>
<dbReference type="PROSITE" id="PS52002">
    <property type="entry name" value="SM"/>
    <property type="match status" value="1"/>
</dbReference>
<comment type="subcellular location">
    <subcellularLocation>
        <location evidence="1">Nucleus</location>
    </subcellularLocation>
</comment>
<evidence type="ECO:0000256" key="3">
    <source>
        <dbReference type="ARBA" id="ARBA00009123"/>
    </source>
</evidence>
<dbReference type="AlphaFoldDB" id="A0A9J6APZ7"/>
<keyword evidence="5" id="KW-0694">RNA-binding</keyword>
<gene>
    <name evidence="11" type="ORF">H5410_011946</name>
</gene>
<keyword evidence="4" id="KW-0378">Hydrolase</keyword>
<dbReference type="CDD" id="cd03445">
    <property type="entry name" value="Thioesterase_II_repeat2"/>
    <property type="match status" value="1"/>
</dbReference>
<dbReference type="SUPFAM" id="SSF54637">
    <property type="entry name" value="Thioesterase/thiol ester dehydrase-isomerase"/>
    <property type="match status" value="2"/>
</dbReference>
<comment type="similarity">
    <text evidence="3">Belongs to the snRNP SmB/SmN family.</text>
</comment>
<dbReference type="FunFam" id="2.40.160.210:FF:000003">
    <property type="entry name" value="Acyl-CoA thioesterase II"/>
    <property type="match status" value="1"/>
</dbReference>
<evidence type="ECO:0000259" key="9">
    <source>
        <dbReference type="PROSITE" id="PS50042"/>
    </source>
</evidence>
<feature type="region of interest" description="Disordered" evidence="8">
    <location>
        <begin position="174"/>
        <end position="275"/>
    </location>
</feature>